<dbReference type="EMBL" id="OMOF01000304">
    <property type="protein sequence ID" value="SPF46930.1"/>
    <property type="molecule type" value="Genomic_DNA"/>
</dbReference>
<dbReference type="Proteomes" id="UP000238916">
    <property type="component" value="Unassembled WGS sequence"/>
</dbReference>
<dbReference type="AlphaFoldDB" id="A0A2U3L502"/>
<reference evidence="2" key="1">
    <citation type="submission" date="2018-02" db="EMBL/GenBank/DDBJ databases">
        <authorList>
            <person name="Hausmann B."/>
        </authorList>
    </citation>
    <scope>NUCLEOTIDE SEQUENCE [LARGE SCALE GENOMIC DNA]</scope>
    <source>
        <strain evidence="2">Peat soil MAG SbF1</strain>
    </source>
</reference>
<evidence type="ECO:0000313" key="1">
    <source>
        <dbReference type="EMBL" id="SPF46930.1"/>
    </source>
</evidence>
<organism evidence="1 2">
    <name type="scientific">Candidatus Desulfosporosinus infrequens</name>
    <dbReference type="NCBI Taxonomy" id="2043169"/>
    <lineage>
        <taxon>Bacteria</taxon>
        <taxon>Bacillati</taxon>
        <taxon>Bacillota</taxon>
        <taxon>Clostridia</taxon>
        <taxon>Eubacteriales</taxon>
        <taxon>Desulfitobacteriaceae</taxon>
        <taxon>Desulfosporosinus</taxon>
    </lineage>
</organism>
<proteinExistence type="predicted"/>
<sequence>MHDIPDSDFDSIAKDIEEKAKQPMGMVSFNDLFTPSFMTSYTKFSNFNDLLEAGKYKVKSIEDFMAIQDAKFDKFINTISKFKTWEKMQSAAVAEYLKKAPNPNL</sequence>
<accession>A0A2U3L502</accession>
<gene>
    <name evidence="1" type="ORF">SBF1_3720002</name>
</gene>
<evidence type="ECO:0000313" key="2">
    <source>
        <dbReference type="Proteomes" id="UP000238916"/>
    </source>
</evidence>
<name>A0A2U3L502_9FIRM</name>
<protein>
    <submittedName>
        <fullName evidence="1">Uncharacterized protein</fullName>
    </submittedName>
</protein>
<dbReference type="OrthoDB" id="3035462at2"/>